<feature type="transmembrane region" description="Helical" evidence="6">
    <location>
        <begin position="188"/>
        <end position="207"/>
    </location>
</feature>
<dbReference type="PANTHER" id="PTHR45649:SF14">
    <property type="entry name" value="GABA PERMEASE"/>
    <property type="match status" value="1"/>
</dbReference>
<evidence type="ECO:0000256" key="3">
    <source>
        <dbReference type="ARBA" id="ARBA00022692"/>
    </source>
</evidence>
<dbReference type="EMBL" id="JAVRRG010000240">
    <property type="protein sequence ID" value="KAK5075853.1"/>
    <property type="molecule type" value="Genomic_DNA"/>
</dbReference>
<organism evidence="7 8">
    <name type="scientific">Lithohypha guttulata</name>
    <dbReference type="NCBI Taxonomy" id="1690604"/>
    <lineage>
        <taxon>Eukaryota</taxon>
        <taxon>Fungi</taxon>
        <taxon>Dikarya</taxon>
        <taxon>Ascomycota</taxon>
        <taxon>Pezizomycotina</taxon>
        <taxon>Eurotiomycetes</taxon>
        <taxon>Chaetothyriomycetidae</taxon>
        <taxon>Chaetothyriales</taxon>
        <taxon>Trichomeriaceae</taxon>
        <taxon>Lithohypha</taxon>
    </lineage>
</organism>
<feature type="transmembrane region" description="Helical" evidence="6">
    <location>
        <begin position="12"/>
        <end position="38"/>
    </location>
</feature>
<comment type="subcellular location">
    <subcellularLocation>
        <location evidence="1">Membrane</location>
        <topology evidence="1">Multi-pass membrane protein</topology>
    </subcellularLocation>
</comment>
<evidence type="ECO:0000256" key="4">
    <source>
        <dbReference type="ARBA" id="ARBA00022989"/>
    </source>
</evidence>
<evidence type="ECO:0000256" key="5">
    <source>
        <dbReference type="ARBA" id="ARBA00023136"/>
    </source>
</evidence>
<evidence type="ECO:0000256" key="6">
    <source>
        <dbReference type="SAM" id="Phobius"/>
    </source>
</evidence>
<feature type="transmembrane region" description="Helical" evidence="6">
    <location>
        <begin position="117"/>
        <end position="137"/>
    </location>
</feature>
<comment type="caution">
    <text evidence="7">The sequence shown here is derived from an EMBL/GenBank/DDBJ whole genome shotgun (WGS) entry which is preliminary data.</text>
</comment>
<dbReference type="PANTHER" id="PTHR45649">
    <property type="entry name" value="AMINO-ACID PERMEASE BAT1"/>
    <property type="match status" value="1"/>
</dbReference>
<keyword evidence="4 6" id="KW-1133">Transmembrane helix</keyword>
<keyword evidence="2" id="KW-0813">Transport</keyword>
<dbReference type="InterPro" id="IPR002293">
    <property type="entry name" value="AA/rel_permease1"/>
</dbReference>
<evidence type="ECO:0000256" key="1">
    <source>
        <dbReference type="ARBA" id="ARBA00004141"/>
    </source>
</evidence>
<reference evidence="7 8" key="1">
    <citation type="submission" date="2023-08" db="EMBL/GenBank/DDBJ databases">
        <title>Black Yeasts Isolated from many extreme environments.</title>
        <authorList>
            <person name="Coleine C."/>
            <person name="Stajich J.E."/>
            <person name="Selbmann L."/>
        </authorList>
    </citation>
    <scope>NUCLEOTIDE SEQUENCE [LARGE SCALE GENOMIC DNA]</scope>
    <source>
        <strain evidence="7 8">CCFEE 5885</strain>
    </source>
</reference>
<evidence type="ECO:0000256" key="2">
    <source>
        <dbReference type="ARBA" id="ARBA00022448"/>
    </source>
</evidence>
<keyword evidence="3 6" id="KW-0812">Transmembrane</keyword>
<dbReference type="Gene3D" id="1.20.1740.10">
    <property type="entry name" value="Amino acid/polyamine transporter I"/>
    <property type="match status" value="1"/>
</dbReference>
<accession>A0ABR0JVT8</accession>
<feature type="transmembrane region" description="Helical" evidence="6">
    <location>
        <begin position="219"/>
        <end position="238"/>
    </location>
</feature>
<evidence type="ECO:0000313" key="7">
    <source>
        <dbReference type="EMBL" id="KAK5075853.1"/>
    </source>
</evidence>
<dbReference type="Pfam" id="PF13520">
    <property type="entry name" value="AA_permease_2"/>
    <property type="match status" value="1"/>
</dbReference>
<dbReference type="Proteomes" id="UP001345013">
    <property type="component" value="Unassembled WGS sequence"/>
</dbReference>
<protein>
    <recommendedName>
        <fullName evidence="9">Choline transport protein</fullName>
    </recommendedName>
</protein>
<keyword evidence="5 6" id="KW-0472">Membrane</keyword>
<proteinExistence type="predicted"/>
<name>A0ABR0JVT8_9EURO</name>
<feature type="transmembrane region" description="Helical" evidence="6">
    <location>
        <begin position="143"/>
        <end position="167"/>
    </location>
</feature>
<sequence length="287" mass="31312">MTEEMPRPTRDAPAAMNAAVMIGGTTGTVFVLVMMFAITDIDTVLGTATGMPLTEIFYQATRNRAAAVVLTIVPVVCFINGTNGCLTSGSRLLWAMARDGGTPFSKYLSHIHPRLNVPVRAILVASVFNFIFGLLYLGPTVAFNAYIASCTIFLNCSYAAPIVVLLIRGRQIVMARNPDYALGRYRGLAANIIAVTFVGFTSFFFLFPNVIPVDTNTMNYVSAVVGIFLLFVCGLWMFKRHSYEGPQFDLILGESNTTGIELDSEKQFSDGDKNGNVVFQHRENGSV</sequence>
<evidence type="ECO:0008006" key="9">
    <source>
        <dbReference type="Google" id="ProtNLM"/>
    </source>
</evidence>
<gene>
    <name evidence="7" type="ORF">LTR24_009831</name>
</gene>
<evidence type="ECO:0000313" key="8">
    <source>
        <dbReference type="Proteomes" id="UP001345013"/>
    </source>
</evidence>
<keyword evidence="8" id="KW-1185">Reference proteome</keyword>
<feature type="transmembrane region" description="Helical" evidence="6">
    <location>
        <begin position="65"/>
        <end position="86"/>
    </location>
</feature>